<gene>
    <name evidence="1" type="ORF">EVA_02490</name>
</gene>
<accession>J9GMX6</accession>
<reference evidence="1" key="1">
    <citation type="journal article" date="2012" name="PLoS ONE">
        <title>Gene sets for utilization of primary and secondary nutrition supplies in the distal gut of endangered iberian lynx.</title>
        <authorList>
            <person name="Alcaide M."/>
            <person name="Messina E."/>
            <person name="Richter M."/>
            <person name="Bargiela R."/>
            <person name="Peplies J."/>
            <person name="Huws S.A."/>
            <person name="Newbold C.J."/>
            <person name="Golyshin P.N."/>
            <person name="Simon M.A."/>
            <person name="Lopez G."/>
            <person name="Yakimov M.M."/>
            <person name="Ferrer M."/>
        </authorList>
    </citation>
    <scope>NUCLEOTIDE SEQUENCE</scope>
</reference>
<comment type="caution">
    <text evidence="1">The sequence shown here is derived from an EMBL/GenBank/DDBJ whole genome shotgun (WGS) entry which is preliminary data.</text>
</comment>
<sequence>MGSNVTFLIFLLFEIQRVEENPFGGIHPRADSNVQG</sequence>
<evidence type="ECO:0000313" key="1">
    <source>
        <dbReference type="EMBL" id="EJX09402.1"/>
    </source>
</evidence>
<dbReference type="AlphaFoldDB" id="J9GMX6"/>
<protein>
    <submittedName>
        <fullName evidence="1">Uncharacterized protein</fullName>
    </submittedName>
</protein>
<organism evidence="1">
    <name type="scientific">gut metagenome</name>
    <dbReference type="NCBI Taxonomy" id="749906"/>
    <lineage>
        <taxon>unclassified sequences</taxon>
        <taxon>metagenomes</taxon>
        <taxon>organismal metagenomes</taxon>
    </lineage>
</organism>
<dbReference type="EMBL" id="AMCI01000400">
    <property type="protein sequence ID" value="EJX09402.1"/>
    <property type="molecule type" value="Genomic_DNA"/>
</dbReference>
<name>J9GMX6_9ZZZZ</name>
<proteinExistence type="predicted"/>